<gene>
    <name evidence="7" type="ORF">LSAA_6268</name>
</gene>
<dbReference type="OrthoDB" id="1880105at2759"/>
<sequence>MKGITVFSRLLSLKKETPFESSQSGEGIKSLKTSGVFRTLNFELYVRPNKMVMAFVNKLFYILQLYTNMEAKLKKYLDAWDTVGAREMFQKKLDRKEMDEVAWDLISLISTYITDEINTKCPILIATCSDLLEIVVEFSLLLKCITCPLKKKSDRLLLENDPEVIKRLKTVESFTEVILNPIMKVLHTDPEIKDEISTFILNIFHKPIIYLNLHVEEEKNLRVKSFDCFQNPIKSSF</sequence>
<evidence type="ECO:0000256" key="4">
    <source>
        <dbReference type="ARBA" id="ARBA00022692"/>
    </source>
</evidence>
<keyword evidence="5" id="KW-1133">Transmembrane helix</keyword>
<comment type="similarity">
    <text evidence="2">Belongs to the SMIM8 family.</text>
</comment>
<comment type="subcellular location">
    <subcellularLocation>
        <location evidence="1">Membrane</location>
        <topology evidence="1">Single-pass membrane protein</topology>
    </subcellularLocation>
</comment>
<organism evidence="7 8">
    <name type="scientific">Lepeophtheirus salmonis</name>
    <name type="common">Salmon louse</name>
    <name type="synonym">Caligus salmonis</name>
    <dbReference type="NCBI Taxonomy" id="72036"/>
    <lineage>
        <taxon>Eukaryota</taxon>
        <taxon>Metazoa</taxon>
        <taxon>Ecdysozoa</taxon>
        <taxon>Arthropoda</taxon>
        <taxon>Crustacea</taxon>
        <taxon>Multicrustacea</taxon>
        <taxon>Hexanauplia</taxon>
        <taxon>Copepoda</taxon>
        <taxon>Siphonostomatoida</taxon>
        <taxon>Caligidae</taxon>
        <taxon>Lepeophtheirus</taxon>
    </lineage>
</organism>
<dbReference type="Proteomes" id="UP000675881">
    <property type="component" value="Chromosome 2"/>
</dbReference>
<protein>
    <recommendedName>
        <fullName evidence="3">Small integral membrane protein 8</fullName>
    </recommendedName>
</protein>
<name>A0A7R8CTR7_LEPSM</name>
<evidence type="ECO:0000313" key="8">
    <source>
        <dbReference type="Proteomes" id="UP000675881"/>
    </source>
</evidence>
<evidence type="ECO:0000256" key="5">
    <source>
        <dbReference type="ARBA" id="ARBA00022989"/>
    </source>
</evidence>
<dbReference type="EMBL" id="HG994581">
    <property type="protein sequence ID" value="CAF2876006.1"/>
    <property type="molecule type" value="Genomic_DNA"/>
</dbReference>
<reference evidence="7" key="1">
    <citation type="submission" date="2021-02" db="EMBL/GenBank/DDBJ databases">
        <authorList>
            <person name="Bekaert M."/>
        </authorList>
    </citation>
    <scope>NUCLEOTIDE SEQUENCE</scope>
    <source>
        <strain evidence="7">IoA-00</strain>
    </source>
</reference>
<dbReference type="PANTHER" id="PTHR14274:SF1">
    <property type="entry name" value="SMALL INTEGRAL MEMBRANE PROTEIN 8"/>
    <property type="match status" value="1"/>
</dbReference>
<evidence type="ECO:0000313" key="7">
    <source>
        <dbReference type="EMBL" id="CAF2876006.1"/>
    </source>
</evidence>
<dbReference type="Pfam" id="PF14937">
    <property type="entry name" value="DUF4500"/>
    <property type="match status" value="1"/>
</dbReference>
<dbReference type="InterPro" id="IPR026686">
    <property type="entry name" value="UPF0708"/>
</dbReference>
<evidence type="ECO:0000256" key="3">
    <source>
        <dbReference type="ARBA" id="ARBA00014451"/>
    </source>
</evidence>
<proteinExistence type="inferred from homology"/>
<keyword evidence="4" id="KW-0812">Transmembrane</keyword>
<keyword evidence="8" id="KW-1185">Reference proteome</keyword>
<dbReference type="GO" id="GO:0016020">
    <property type="term" value="C:membrane"/>
    <property type="evidence" value="ECO:0007669"/>
    <property type="project" value="UniProtKB-SubCell"/>
</dbReference>
<dbReference type="AlphaFoldDB" id="A0A7R8CTR7"/>
<accession>A0A7R8CTR7</accession>
<keyword evidence="6" id="KW-0472">Membrane</keyword>
<dbReference type="PANTHER" id="PTHR14274">
    <property type="entry name" value="SMALL INTEGRAL MEMBRANE PROTEIN 8"/>
    <property type="match status" value="1"/>
</dbReference>
<evidence type="ECO:0000256" key="1">
    <source>
        <dbReference type="ARBA" id="ARBA00004167"/>
    </source>
</evidence>
<evidence type="ECO:0000256" key="6">
    <source>
        <dbReference type="ARBA" id="ARBA00023136"/>
    </source>
</evidence>
<evidence type="ECO:0000256" key="2">
    <source>
        <dbReference type="ARBA" id="ARBA00009328"/>
    </source>
</evidence>